<gene>
    <name evidence="4" type="ORF">ACIA8P_17725</name>
</gene>
<reference evidence="4 5" key="1">
    <citation type="submission" date="2024-10" db="EMBL/GenBank/DDBJ databases">
        <title>The Natural Products Discovery Center: Release of the First 8490 Sequenced Strains for Exploring Actinobacteria Biosynthetic Diversity.</title>
        <authorList>
            <person name="Kalkreuter E."/>
            <person name="Kautsar S.A."/>
            <person name="Yang D."/>
            <person name="Bader C.D."/>
            <person name="Teijaro C.N."/>
            <person name="Fluegel L."/>
            <person name="Davis C.M."/>
            <person name="Simpson J.R."/>
            <person name="Lauterbach L."/>
            <person name="Steele A.D."/>
            <person name="Gui C."/>
            <person name="Meng S."/>
            <person name="Li G."/>
            <person name="Viehrig K."/>
            <person name="Ye F."/>
            <person name="Su P."/>
            <person name="Kiefer A.F."/>
            <person name="Nichols A."/>
            <person name="Cepeda A.J."/>
            <person name="Yan W."/>
            <person name="Fan B."/>
            <person name="Jiang Y."/>
            <person name="Adhikari A."/>
            <person name="Zheng C.-J."/>
            <person name="Schuster L."/>
            <person name="Cowan T.M."/>
            <person name="Smanski M.J."/>
            <person name="Chevrette M.G."/>
            <person name="De Carvalho L.P.S."/>
            <person name="Shen B."/>
        </authorList>
    </citation>
    <scope>NUCLEOTIDE SEQUENCE [LARGE SCALE GENOMIC DNA]</scope>
    <source>
        <strain evidence="4 5">NPDC051599</strain>
    </source>
</reference>
<keyword evidence="1" id="KW-0378">Hydrolase</keyword>
<feature type="domain" description="GAF" evidence="2">
    <location>
        <begin position="192"/>
        <end position="341"/>
    </location>
</feature>
<dbReference type="Gene3D" id="3.60.40.10">
    <property type="entry name" value="PPM-type phosphatase domain"/>
    <property type="match status" value="1"/>
</dbReference>
<dbReference type="InterPro" id="IPR001932">
    <property type="entry name" value="PPM-type_phosphatase-like_dom"/>
</dbReference>
<dbReference type="InterPro" id="IPR036457">
    <property type="entry name" value="PPM-type-like_dom_sf"/>
</dbReference>
<dbReference type="Pfam" id="PF07228">
    <property type="entry name" value="SpoIIE"/>
    <property type="match status" value="1"/>
</dbReference>
<dbReference type="InterPro" id="IPR029016">
    <property type="entry name" value="GAF-like_dom_sf"/>
</dbReference>
<evidence type="ECO:0000259" key="3">
    <source>
        <dbReference type="SMART" id="SM00331"/>
    </source>
</evidence>
<dbReference type="Proteomes" id="UP001612415">
    <property type="component" value="Unassembled WGS sequence"/>
</dbReference>
<protein>
    <submittedName>
        <fullName evidence="4">SpoIIE family protein phosphatase</fullName>
    </submittedName>
</protein>
<dbReference type="InterPro" id="IPR036890">
    <property type="entry name" value="HATPase_C_sf"/>
</dbReference>
<accession>A0ABW7Y2A5</accession>
<evidence type="ECO:0000259" key="2">
    <source>
        <dbReference type="SMART" id="SM00065"/>
    </source>
</evidence>
<dbReference type="Gene3D" id="3.30.565.10">
    <property type="entry name" value="Histidine kinase-like ATPase, C-terminal domain"/>
    <property type="match status" value="1"/>
</dbReference>
<evidence type="ECO:0000256" key="1">
    <source>
        <dbReference type="ARBA" id="ARBA00022801"/>
    </source>
</evidence>
<dbReference type="EMBL" id="JBITDC010000006">
    <property type="protein sequence ID" value="MFI5676493.1"/>
    <property type="molecule type" value="Genomic_DNA"/>
</dbReference>
<dbReference type="Pfam" id="PF13185">
    <property type="entry name" value="GAF_2"/>
    <property type="match status" value="1"/>
</dbReference>
<dbReference type="CDD" id="cd16936">
    <property type="entry name" value="HATPase_RsbW-like"/>
    <property type="match status" value="1"/>
</dbReference>
<dbReference type="SUPFAM" id="SSF55781">
    <property type="entry name" value="GAF domain-like"/>
    <property type="match status" value="2"/>
</dbReference>
<sequence length="739" mass="78122">MAAGNVRPEWHAELPESVGLSFLSASDEGLWSAETLSLTLQQAMTCLGGLGAMVHRSTPGGRLRLVATGGLTRESAEVWADLHDEQNVAPARARRSGAFAWVSGDSLGIGASGTVAMPLFGPDGQVGVLSVLTAEAGEPDDEQRSFLRSVAAWAAARLEGVPGALLGLAPAAGPERTVRMGELTAALAEAASSDEVVQAVAEHVLPSSGADGLAVQVLEGGRLYIVGAVGYPTELLSALHGLPLAANAVATGVLETRTPQFVESEAEFIRRYPTMKSTIDASPKNAWAFLPMIASGRAIGFCVVSYSQPRSFSDEERTLLTALSGLVGQALGRARLYDVEHARAQELQRGLLPRTLPSLPAVRAAARYLPAGRGEDVGGDWYDLIPLSGDRVALVIGDVMGHGITEAATMGQLRTAVRTLADLEMPPAELFGRLNDLVSDLGEDFYATCLYAVFDPVTRSCTFSMAGHPPPVAVYPDGTVHIPDLVADPPLGAAEPPFETHGLRLPDESLLVLCTDGLIESAVQDIGQGLDRLRQVLVEAAARVPYFRAERPEDDIRHLDGLCDTVVSALQPDRGQTNDDAALLIAHTRCTAADDVASFLLPEDPQAAGQARRHVREQLAVWELDELITATELLASELVGNAIRHAKGPLRLLLLRSSSLICAVFDGSLSTPRIRHAGHADEGGRGLLLVSALSQRWGARYLDDGKCIWSEQDIPQRGASGESLGALDAVQATRATSAT</sequence>
<dbReference type="RefSeq" id="WP_398657235.1">
    <property type="nucleotide sequence ID" value="NZ_JBITDC010000006.1"/>
</dbReference>
<proteinExistence type="predicted"/>
<organism evidence="4 5">
    <name type="scientific">Streptomyces cellulosae</name>
    <dbReference type="NCBI Taxonomy" id="1968"/>
    <lineage>
        <taxon>Bacteria</taxon>
        <taxon>Bacillati</taxon>
        <taxon>Actinomycetota</taxon>
        <taxon>Actinomycetes</taxon>
        <taxon>Kitasatosporales</taxon>
        <taxon>Streptomycetaceae</taxon>
        <taxon>Streptomyces</taxon>
    </lineage>
</organism>
<dbReference type="SMART" id="SM00331">
    <property type="entry name" value="PP2C_SIG"/>
    <property type="match status" value="1"/>
</dbReference>
<evidence type="ECO:0000313" key="5">
    <source>
        <dbReference type="Proteomes" id="UP001612415"/>
    </source>
</evidence>
<name>A0ABW7Y2A5_STRCE</name>
<dbReference type="SMART" id="SM00065">
    <property type="entry name" value="GAF"/>
    <property type="match status" value="1"/>
</dbReference>
<evidence type="ECO:0000313" key="4">
    <source>
        <dbReference type="EMBL" id="MFI5676493.1"/>
    </source>
</evidence>
<comment type="caution">
    <text evidence="4">The sequence shown here is derived from an EMBL/GenBank/DDBJ whole genome shotgun (WGS) entry which is preliminary data.</text>
</comment>
<dbReference type="PANTHER" id="PTHR43156:SF2">
    <property type="entry name" value="STAGE II SPORULATION PROTEIN E"/>
    <property type="match status" value="1"/>
</dbReference>
<dbReference type="SUPFAM" id="SSF81606">
    <property type="entry name" value="PP2C-like"/>
    <property type="match status" value="1"/>
</dbReference>
<keyword evidence="5" id="KW-1185">Reference proteome</keyword>
<dbReference type="InterPro" id="IPR003018">
    <property type="entry name" value="GAF"/>
</dbReference>
<dbReference type="InterPro" id="IPR052016">
    <property type="entry name" value="Bact_Sigma-Reg"/>
</dbReference>
<dbReference type="Gene3D" id="3.30.450.40">
    <property type="match status" value="2"/>
</dbReference>
<dbReference type="PANTHER" id="PTHR43156">
    <property type="entry name" value="STAGE II SPORULATION PROTEIN E-RELATED"/>
    <property type="match status" value="1"/>
</dbReference>
<feature type="domain" description="PPM-type phosphatase" evidence="3">
    <location>
        <begin position="362"/>
        <end position="588"/>
    </location>
</feature>